<protein>
    <submittedName>
        <fullName evidence="2">Uncharacterized protein</fullName>
    </submittedName>
</protein>
<dbReference type="EMBL" id="JACOPV010000008">
    <property type="protein sequence ID" value="MBM5458832.1"/>
    <property type="molecule type" value="Genomic_DNA"/>
</dbReference>
<comment type="caution">
    <text evidence="2">The sequence shown here is derived from an EMBL/GenBank/DDBJ whole genome shotgun (WGS) entry which is preliminary data.</text>
</comment>
<proteinExistence type="predicted"/>
<keyword evidence="1" id="KW-0472">Membrane</keyword>
<dbReference type="Proteomes" id="UP000745663">
    <property type="component" value="Unassembled WGS sequence"/>
</dbReference>
<reference evidence="2 3" key="1">
    <citation type="submission" date="2020-08" db="EMBL/GenBank/DDBJ databases">
        <title>Description of novel Pseudomonas species.</title>
        <authorList>
            <person name="Duman M."/>
            <person name="Mulet M."/>
            <person name="Altun S."/>
            <person name="Saticioglu I.B."/>
            <person name="Lalucat J."/>
            <person name="Garcia-Valdes E."/>
        </authorList>
    </citation>
    <scope>NUCLEOTIDE SEQUENCE [LARGE SCALE GENOMIC DNA]</scope>
    <source>
        <strain evidence="2 3">P66</strain>
    </source>
</reference>
<sequence>MPVLFDLLVLAMLVFFAPYILFGVVLGMIGSTICTLFQPALLMGAIWFAFTGSYLAAQVPSPDVPYLNIIELVSQAQVFGVTLPMVLFVIAGALVIAAFFARQRANDMGGR</sequence>
<feature type="transmembrane region" description="Helical" evidence="1">
    <location>
        <begin position="77"/>
        <end position="101"/>
    </location>
</feature>
<organism evidence="2 3">
    <name type="scientific">Pseudomonas arcuscaelestis</name>
    <dbReference type="NCBI Taxonomy" id="2710591"/>
    <lineage>
        <taxon>Bacteria</taxon>
        <taxon>Pseudomonadati</taxon>
        <taxon>Pseudomonadota</taxon>
        <taxon>Gammaproteobacteria</taxon>
        <taxon>Pseudomonadales</taxon>
        <taxon>Pseudomonadaceae</taxon>
        <taxon>Pseudomonas</taxon>
    </lineage>
</organism>
<gene>
    <name evidence="2" type="ORF">H8F21_14785</name>
</gene>
<evidence type="ECO:0000256" key="1">
    <source>
        <dbReference type="SAM" id="Phobius"/>
    </source>
</evidence>
<dbReference type="RefSeq" id="WP_203584753.1">
    <property type="nucleotide sequence ID" value="NZ_JACOPV010000008.1"/>
</dbReference>
<accession>A0ABS2BYY7</accession>
<feature type="transmembrane region" description="Helical" evidence="1">
    <location>
        <begin position="6"/>
        <end position="29"/>
    </location>
</feature>
<evidence type="ECO:0000313" key="2">
    <source>
        <dbReference type="EMBL" id="MBM5458832.1"/>
    </source>
</evidence>
<keyword evidence="3" id="KW-1185">Reference proteome</keyword>
<evidence type="ECO:0000313" key="3">
    <source>
        <dbReference type="Proteomes" id="UP000745663"/>
    </source>
</evidence>
<feature type="transmembrane region" description="Helical" evidence="1">
    <location>
        <begin position="36"/>
        <end position="57"/>
    </location>
</feature>
<name>A0ABS2BYY7_9PSED</name>
<keyword evidence="1" id="KW-0812">Transmembrane</keyword>
<keyword evidence="1" id="KW-1133">Transmembrane helix</keyword>